<dbReference type="InterPro" id="IPR050090">
    <property type="entry name" value="Tyrosine_recombinase_XerCD"/>
</dbReference>
<dbReference type="GO" id="GO:0015074">
    <property type="term" value="P:DNA integration"/>
    <property type="evidence" value="ECO:0007669"/>
    <property type="project" value="InterPro"/>
</dbReference>
<keyword evidence="3" id="KW-0233">DNA recombination</keyword>
<dbReference type="InterPro" id="IPR002104">
    <property type="entry name" value="Integrase_catalytic"/>
</dbReference>
<dbReference type="Gene3D" id="1.10.150.130">
    <property type="match status" value="1"/>
</dbReference>
<accession>A0A1L6RD03</accession>
<dbReference type="SUPFAM" id="SSF56349">
    <property type="entry name" value="DNA breaking-rejoining enzymes"/>
    <property type="match status" value="1"/>
</dbReference>
<dbReference type="EMBL" id="CP014332">
    <property type="protein sequence ID" value="APS42411.1"/>
    <property type="molecule type" value="Genomic_DNA"/>
</dbReference>
<dbReference type="Proteomes" id="UP000185473">
    <property type="component" value="Chromosome"/>
</dbReference>
<dbReference type="KEGG" id="wjo:FOL01_1552"/>
<dbReference type="PANTHER" id="PTHR30349:SF64">
    <property type="entry name" value="PROPHAGE INTEGRASE INTD-RELATED"/>
    <property type="match status" value="1"/>
</dbReference>
<evidence type="ECO:0000256" key="1">
    <source>
        <dbReference type="ARBA" id="ARBA00008857"/>
    </source>
</evidence>
<dbReference type="Pfam" id="PF00589">
    <property type="entry name" value="Phage_integrase"/>
    <property type="match status" value="1"/>
</dbReference>
<organism evidence="5 6">
    <name type="scientific">Weissella jogaejeotgali</name>
    <dbReference type="NCBI Taxonomy" id="1631871"/>
    <lineage>
        <taxon>Bacteria</taxon>
        <taxon>Bacillati</taxon>
        <taxon>Bacillota</taxon>
        <taxon>Bacilli</taxon>
        <taxon>Lactobacillales</taxon>
        <taxon>Lactobacillaceae</taxon>
        <taxon>Weissella</taxon>
    </lineage>
</organism>
<name>A0A1L6RD03_9LACO</name>
<keyword evidence="2" id="KW-0238">DNA-binding</keyword>
<evidence type="ECO:0000256" key="2">
    <source>
        <dbReference type="ARBA" id="ARBA00023125"/>
    </source>
</evidence>
<dbReference type="CDD" id="cd01189">
    <property type="entry name" value="INT_ICEBs1_C_like"/>
    <property type="match status" value="1"/>
</dbReference>
<dbReference type="InterPro" id="IPR010998">
    <property type="entry name" value="Integrase_recombinase_N"/>
</dbReference>
<dbReference type="PROSITE" id="PS51898">
    <property type="entry name" value="TYR_RECOMBINASE"/>
    <property type="match status" value="1"/>
</dbReference>
<gene>
    <name evidence="5" type="ORF">FOL01_1552</name>
</gene>
<dbReference type="GO" id="GO:0006310">
    <property type="term" value="P:DNA recombination"/>
    <property type="evidence" value="ECO:0007669"/>
    <property type="project" value="UniProtKB-KW"/>
</dbReference>
<sequence length="383" mass="43695">MKLPKGIDLMPSGKYKATASIGSGNTRKRKSKSFTTVSEAKIWMQEMNADMHSGTTYVGDDAKITDAYNEWVATFVTSKVSPATEKGYYFTGKILAKYCEGWLVKTLDRRHCQKLFNQLIADNYTKNTIKKIKVHVGKYCRSLVTEGVIKRNPMQEIDIRGARLGKDANQKFISIGQYKQLLQTLKQRPISQMTPYTMVILVILCTGMRVSEAIDLRQDDLDEIKLTLRVDSSYSRTVHDSKAPKTKNSYRTIPIPKFLLQRLREWRFEQNRLLMLNGHRNHEQHLFITKFGNVPDASSVNYYVQKLEHTICQIPVGQTTSTHSLRHTYASYLLSREGGNQSLQYVANVLGDTQAMVQEVYAHLMPEEKASQANVVRDALEVI</sequence>
<dbReference type="PANTHER" id="PTHR30349">
    <property type="entry name" value="PHAGE INTEGRASE-RELATED"/>
    <property type="match status" value="1"/>
</dbReference>
<comment type="similarity">
    <text evidence="1">Belongs to the 'phage' integrase family.</text>
</comment>
<evidence type="ECO:0000256" key="3">
    <source>
        <dbReference type="ARBA" id="ARBA00023172"/>
    </source>
</evidence>
<evidence type="ECO:0000313" key="6">
    <source>
        <dbReference type="Proteomes" id="UP000185473"/>
    </source>
</evidence>
<keyword evidence="6" id="KW-1185">Reference proteome</keyword>
<protein>
    <submittedName>
        <fullName evidence="5">Phage integrase</fullName>
    </submittedName>
</protein>
<dbReference type="InterPro" id="IPR011010">
    <property type="entry name" value="DNA_brk_join_enz"/>
</dbReference>
<dbReference type="Gene3D" id="1.10.443.10">
    <property type="entry name" value="Intergrase catalytic core"/>
    <property type="match status" value="1"/>
</dbReference>
<reference evidence="5 6" key="1">
    <citation type="submission" date="2016-02" db="EMBL/GenBank/DDBJ databases">
        <title>Complete Genome Sequence of Weissella jogaejeotgali FOL01.</title>
        <authorList>
            <person name="Lee J.-H."/>
            <person name="Ku H.-J."/>
        </authorList>
    </citation>
    <scope>NUCLEOTIDE SEQUENCE [LARGE SCALE GENOMIC DNA]</scope>
    <source>
        <strain evidence="5 6">FOL01</strain>
    </source>
</reference>
<proteinExistence type="inferred from homology"/>
<evidence type="ECO:0000259" key="4">
    <source>
        <dbReference type="PROSITE" id="PS51898"/>
    </source>
</evidence>
<feature type="domain" description="Tyr recombinase" evidence="4">
    <location>
        <begin position="168"/>
        <end position="374"/>
    </location>
</feature>
<dbReference type="AlphaFoldDB" id="A0A1L6RD03"/>
<dbReference type="OrthoDB" id="9803188at2"/>
<dbReference type="InterPro" id="IPR013762">
    <property type="entry name" value="Integrase-like_cat_sf"/>
</dbReference>
<dbReference type="GO" id="GO:0003677">
    <property type="term" value="F:DNA binding"/>
    <property type="evidence" value="ECO:0007669"/>
    <property type="project" value="UniProtKB-KW"/>
</dbReference>
<dbReference type="RefSeq" id="WP_075270155.1">
    <property type="nucleotide sequence ID" value="NZ_CP014332.1"/>
</dbReference>
<evidence type="ECO:0000313" key="5">
    <source>
        <dbReference type="EMBL" id="APS42411.1"/>
    </source>
</evidence>